<proteinExistence type="predicted"/>
<dbReference type="EMBL" id="VTPC01052649">
    <property type="protein sequence ID" value="KAF2890431.1"/>
    <property type="molecule type" value="Genomic_DNA"/>
</dbReference>
<feature type="non-terminal residue" evidence="1">
    <location>
        <position position="66"/>
    </location>
</feature>
<dbReference type="AlphaFoldDB" id="A0A8K0G983"/>
<sequence>RVVNTVWVELKKGTIEAVPTNSIVQENNETECWWPPKAKPALLKDNTVPIENEGWRTHGCKTIKFY</sequence>
<name>A0A8K0G983_IGNLU</name>
<protein>
    <submittedName>
        <fullName evidence="1">Uncharacterized protein</fullName>
    </submittedName>
</protein>
<accession>A0A8K0G983</accession>
<comment type="caution">
    <text evidence="1">The sequence shown here is derived from an EMBL/GenBank/DDBJ whole genome shotgun (WGS) entry which is preliminary data.</text>
</comment>
<keyword evidence="2" id="KW-1185">Reference proteome</keyword>
<reference evidence="1" key="1">
    <citation type="submission" date="2019-08" db="EMBL/GenBank/DDBJ databases">
        <title>The genome of the North American firefly Photinus pyralis.</title>
        <authorList>
            <consortium name="Photinus pyralis genome working group"/>
            <person name="Fallon T.R."/>
            <person name="Sander Lower S.E."/>
            <person name="Weng J.-K."/>
        </authorList>
    </citation>
    <scope>NUCLEOTIDE SEQUENCE</scope>
    <source>
        <strain evidence="1">TRF0915ILg1</strain>
        <tissue evidence="1">Whole body</tissue>
    </source>
</reference>
<evidence type="ECO:0000313" key="1">
    <source>
        <dbReference type="EMBL" id="KAF2890431.1"/>
    </source>
</evidence>
<feature type="non-terminal residue" evidence="1">
    <location>
        <position position="1"/>
    </location>
</feature>
<evidence type="ECO:0000313" key="2">
    <source>
        <dbReference type="Proteomes" id="UP000801492"/>
    </source>
</evidence>
<gene>
    <name evidence="1" type="ORF">ILUMI_15742</name>
</gene>
<dbReference type="Proteomes" id="UP000801492">
    <property type="component" value="Unassembled WGS sequence"/>
</dbReference>
<organism evidence="1 2">
    <name type="scientific">Ignelater luminosus</name>
    <name type="common">Cucubano</name>
    <name type="synonym">Pyrophorus luminosus</name>
    <dbReference type="NCBI Taxonomy" id="2038154"/>
    <lineage>
        <taxon>Eukaryota</taxon>
        <taxon>Metazoa</taxon>
        <taxon>Ecdysozoa</taxon>
        <taxon>Arthropoda</taxon>
        <taxon>Hexapoda</taxon>
        <taxon>Insecta</taxon>
        <taxon>Pterygota</taxon>
        <taxon>Neoptera</taxon>
        <taxon>Endopterygota</taxon>
        <taxon>Coleoptera</taxon>
        <taxon>Polyphaga</taxon>
        <taxon>Elateriformia</taxon>
        <taxon>Elateroidea</taxon>
        <taxon>Elateridae</taxon>
        <taxon>Agrypninae</taxon>
        <taxon>Pyrophorini</taxon>
        <taxon>Ignelater</taxon>
    </lineage>
</organism>